<feature type="region of interest" description="Disordered" evidence="1">
    <location>
        <begin position="123"/>
        <end position="162"/>
    </location>
</feature>
<keyword evidence="3" id="KW-1185">Reference proteome</keyword>
<organism evidence="2 3">
    <name type="scientific">Meridianimarinicoccus roseus</name>
    <dbReference type="NCBI Taxonomy" id="2072018"/>
    <lineage>
        <taxon>Bacteria</taxon>
        <taxon>Pseudomonadati</taxon>
        <taxon>Pseudomonadota</taxon>
        <taxon>Alphaproteobacteria</taxon>
        <taxon>Rhodobacterales</taxon>
        <taxon>Paracoccaceae</taxon>
        <taxon>Meridianimarinicoccus</taxon>
    </lineage>
</organism>
<feature type="compositionally biased region" description="Polar residues" evidence="1">
    <location>
        <begin position="138"/>
        <end position="147"/>
    </location>
</feature>
<proteinExistence type="predicted"/>
<gene>
    <name evidence="2" type="ORF">DKT77_12640</name>
</gene>
<protein>
    <submittedName>
        <fullName evidence="2">Uncharacterized protein</fullName>
    </submittedName>
</protein>
<dbReference type="Proteomes" id="UP000245680">
    <property type="component" value="Unassembled WGS sequence"/>
</dbReference>
<accession>A0A2V2LAI7</accession>
<dbReference type="AlphaFoldDB" id="A0A2V2LAI7"/>
<name>A0A2V2LAI7_9RHOB</name>
<evidence type="ECO:0000256" key="1">
    <source>
        <dbReference type="SAM" id="MobiDB-lite"/>
    </source>
</evidence>
<comment type="caution">
    <text evidence="2">The sequence shown here is derived from an EMBL/GenBank/DDBJ whole genome shotgun (WGS) entry which is preliminary data.</text>
</comment>
<evidence type="ECO:0000313" key="2">
    <source>
        <dbReference type="EMBL" id="PWR02378.1"/>
    </source>
</evidence>
<dbReference type="EMBL" id="QGKU01000038">
    <property type="protein sequence ID" value="PWR02378.1"/>
    <property type="molecule type" value="Genomic_DNA"/>
</dbReference>
<sequence>MAEREALQARLQKIDTAIADYQRWVSSVADLVGADKVPASGERFNVTATEQQATISEFEDAVIALFDTAQKPLKRTEVFEELTKAGLVVGGKDPLNTVASRLSRMQGITNVRGHGYWAAHRPYLPAGHEGERGDPSGGTETADQGQASGLFPVSVDTTGVNS</sequence>
<reference evidence="2 3" key="1">
    <citation type="submission" date="2018-05" db="EMBL/GenBank/DDBJ databases">
        <title>Rhodobacteraceae gen. nov., sp. nov. isolated from sea water.</title>
        <authorList>
            <person name="Ren Y."/>
        </authorList>
    </citation>
    <scope>NUCLEOTIDE SEQUENCE [LARGE SCALE GENOMIC DNA]</scope>
    <source>
        <strain evidence="2 3">TG-679</strain>
    </source>
</reference>
<evidence type="ECO:0000313" key="3">
    <source>
        <dbReference type="Proteomes" id="UP000245680"/>
    </source>
</evidence>